<keyword evidence="2" id="KW-1185">Reference proteome</keyword>
<proteinExistence type="predicted"/>
<organism evidence="1 2">
    <name type="scientific">Parasponia andersonii</name>
    <name type="common">Sponia andersonii</name>
    <dbReference type="NCBI Taxonomy" id="3476"/>
    <lineage>
        <taxon>Eukaryota</taxon>
        <taxon>Viridiplantae</taxon>
        <taxon>Streptophyta</taxon>
        <taxon>Embryophyta</taxon>
        <taxon>Tracheophyta</taxon>
        <taxon>Spermatophyta</taxon>
        <taxon>Magnoliopsida</taxon>
        <taxon>eudicotyledons</taxon>
        <taxon>Gunneridae</taxon>
        <taxon>Pentapetalae</taxon>
        <taxon>rosids</taxon>
        <taxon>fabids</taxon>
        <taxon>Rosales</taxon>
        <taxon>Cannabaceae</taxon>
        <taxon>Parasponia</taxon>
    </lineage>
</organism>
<gene>
    <name evidence="1" type="ORF">PanWU01x14_166970</name>
</gene>
<evidence type="ECO:0000313" key="1">
    <source>
        <dbReference type="EMBL" id="PON58305.1"/>
    </source>
</evidence>
<sequence>MLSPFCKLAKHFKYSKMSSWRRSLRISRMRSSPSRSGICFTSPTRL</sequence>
<protein>
    <submittedName>
        <fullName evidence="1">Uncharacterized protein</fullName>
    </submittedName>
</protein>
<name>A0A2P5CBD2_PARAD</name>
<evidence type="ECO:0000313" key="2">
    <source>
        <dbReference type="Proteomes" id="UP000237105"/>
    </source>
</evidence>
<dbReference type="EMBL" id="JXTB01000150">
    <property type="protein sequence ID" value="PON58305.1"/>
    <property type="molecule type" value="Genomic_DNA"/>
</dbReference>
<dbReference type="AlphaFoldDB" id="A0A2P5CBD2"/>
<dbReference type="Proteomes" id="UP000237105">
    <property type="component" value="Unassembled WGS sequence"/>
</dbReference>
<reference evidence="2" key="1">
    <citation type="submission" date="2016-06" db="EMBL/GenBank/DDBJ databases">
        <title>Parallel loss of symbiosis genes in relatives of nitrogen-fixing non-legume Parasponia.</title>
        <authorList>
            <person name="Van Velzen R."/>
            <person name="Holmer R."/>
            <person name="Bu F."/>
            <person name="Rutten L."/>
            <person name="Van Zeijl A."/>
            <person name="Liu W."/>
            <person name="Santuari L."/>
            <person name="Cao Q."/>
            <person name="Sharma T."/>
            <person name="Shen D."/>
            <person name="Roswanjaya Y."/>
            <person name="Wardhani T."/>
            <person name="Kalhor M.S."/>
            <person name="Jansen J."/>
            <person name="Van den Hoogen J."/>
            <person name="Gungor B."/>
            <person name="Hartog M."/>
            <person name="Hontelez J."/>
            <person name="Verver J."/>
            <person name="Yang W.-C."/>
            <person name="Schijlen E."/>
            <person name="Repin R."/>
            <person name="Schilthuizen M."/>
            <person name="Schranz E."/>
            <person name="Heidstra R."/>
            <person name="Miyata K."/>
            <person name="Fedorova E."/>
            <person name="Kohlen W."/>
            <person name="Bisseling T."/>
            <person name="Smit S."/>
            <person name="Geurts R."/>
        </authorList>
    </citation>
    <scope>NUCLEOTIDE SEQUENCE [LARGE SCALE GENOMIC DNA]</scope>
    <source>
        <strain evidence="2">cv. WU1-14</strain>
    </source>
</reference>
<comment type="caution">
    <text evidence="1">The sequence shown here is derived from an EMBL/GenBank/DDBJ whole genome shotgun (WGS) entry which is preliminary data.</text>
</comment>
<accession>A0A2P5CBD2</accession>